<dbReference type="EMBL" id="JACGCI010000051">
    <property type="protein sequence ID" value="KAF6751357.1"/>
    <property type="molecule type" value="Genomic_DNA"/>
</dbReference>
<feature type="compositionally biased region" description="Gly residues" evidence="1">
    <location>
        <begin position="303"/>
        <end position="312"/>
    </location>
</feature>
<dbReference type="Proteomes" id="UP000521943">
    <property type="component" value="Unassembled WGS sequence"/>
</dbReference>
<comment type="caution">
    <text evidence="2">The sequence shown here is derived from an EMBL/GenBank/DDBJ whole genome shotgun (WGS) entry which is preliminary data.</text>
</comment>
<dbReference type="OrthoDB" id="3013631at2759"/>
<organism evidence="2 3">
    <name type="scientific">Ephemerocybe angulata</name>
    <dbReference type="NCBI Taxonomy" id="980116"/>
    <lineage>
        <taxon>Eukaryota</taxon>
        <taxon>Fungi</taxon>
        <taxon>Dikarya</taxon>
        <taxon>Basidiomycota</taxon>
        <taxon>Agaricomycotina</taxon>
        <taxon>Agaricomycetes</taxon>
        <taxon>Agaricomycetidae</taxon>
        <taxon>Agaricales</taxon>
        <taxon>Agaricineae</taxon>
        <taxon>Psathyrellaceae</taxon>
        <taxon>Ephemerocybe</taxon>
    </lineage>
</organism>
<evidence type="ECO:0000313" key="2">
    <source>
        <dbReference type="EMBL" id="KAF6751357.1"/>
    </source>
</evidence>
<dbReference type="AlphaFoldDB" id="A0A8H6HS02"/>
<proteinExistence type="predicted"/>
<reference evidence="2 3" key="1">
    <citation type="submission" date="2020-07" db="EMBL/GenBank/DDBJ databases">
        <title>Comparative genomics of pyrophilous fungi reveals a link between fire events and developmental genes.</title>
        <authorList>
            <consortium name="DOE Joint Genome Institute"/>
            <person name="Steindorff A.S."/>
            <person name="Carver A."/>
            <person name="Calhoun S."/>
            <person name="Stillman K."/>
            <person name="Liu H."/>
            <person name="Lipzen A."/>
            <person name="Pangilinan J."/>
            <person name="Labutti K."/>
            <person name="Bruns T.D."/>
            <person name="Grigoriev I.V."/>
        </authorList>
    </citation>
    <scope>NUCLEOTIDE SEQUENCE [LARGE SCALE GENOMIC DNA]</scope>
    <source>
        <strain evidence="2 3">CBS 144469</strain>
    </source>
</reference>
<feature type="region of interest" description="Disordered" evidence="1">
    <location>
        <begin position="301"/>
        <end position="328"/>
    </location>
</feature>
<evidence type="ECO:0000256" key="1">
    <source>
        <dbReference type="SAM" id="MobiDB-lite"/>
    </source>
</evidence>
<name>A0A8H6HS02_9AGAR</name>
<protein>
    <submittedName>
        <fullName evidence="2">Uncharacterized protein</fullName>
    </submittedName>
</protein>
<evidence type="ECO:0000313" key="3">
    <source>
        <dbReference type="Proteomes" id="UP000521943"/>
    </source>
</evidence>
<sequence>MATFRMTEGGVRLSTTFAYKKVKAIPDLGLHALQRDHSSDAAGTQTDQPDSEERTNESCFVTKRPCYTLERAHFINAVKKRSDEKTKVEGYLSICGIVPDRFNLNSPSNIVPLDRTLHHSFDQLGFLIFTCSENTLSTLADLVESENEKYDKLGISRCFDFNNAPLSDAEFEMVLLHPNHLLPKGSTIAMHTLHRSADNTERLIGKLYMIAKDGALREGLDPTSPRFPAFCHTRTENHINPFLVILNAEIAIRRFKRSGDYFNSLCTEYKDLITQTMHLADLLYHPPIVDHAVKTLHLADQAGGAGGTGDGAPEGENEDEDGSGTNAS</sequence>
<gene>
    <name evidence="2" type="ORF">DFP72DRAFT_1071557</name>
</gene>
<feature type="compositionally biased region" description="Acidic residues" evidence="1">
    <location>
        <begin position="313"/>
        <end position="322"/>
    </location>
</feature>
<keyword evidence="3" id="KW-1185">Reference proteome</keyword>
<accession>A0A8H6HS02</accession>
<feature type="region of interest" description="Disordered" evidence="1">
    <location>
        <begin position="36"/>
        <end position="56"/>
    </location>
</feature>